<feature type="transmembrane region" description="Helical" evidence="2">
    <location>
        <begin position="236"/>
        <end position="256"/>
    </location>
</feature>
<keyword evidence="2" id="KW-0472">Membrane</keyword>
<accession>A0A4R3M0T3</accession>
<dbReference type="PANTHER" id="PTHR34219">
    <property type="entry name" value="IRON-REGULATED INNER MEMBRANE PROTEIN-RELATED"/>
    <property type="match status" value="1"/>
</dbReference>
<keyword evidence="2" id="KW-0812">Transmembrane</keyword>
<proteinExistence type="predicted"/>
<sequence>MSAPRAHPGRPAAATDTPAAPASARRGWKVRPALVLLHRSVGLSTALFLILAGLTGSVIAFGRELDALLNPGFYAAEAIGPTLSPEQLAAKVEALDPRLSVWALDLERAHAGPVEVRAMARPDPAGGTAGADALPDWFSLDPASGEILGRRVWGACCFSRAALVPFLSVFHHSLSLPGALGVLIMGAVALLWLVDCFVGAALTFPLGRPFFRKWRGAFTIKGGSTFRLNLDWHRAAGLWLFGLLIVLAVSSVAMNLRTQVFEPVVRLFSPLTPTPLSGPALAVPAPRSLSYDVVLARAEAEARARGWDLPPTFVFYSPAFGRFGVRFGSRDAMMSSPWLYFDGRTAAPAGAVVPRAGTAGDTFLQLQFPIHSGRIAGLPGRIVIAAAGVAVAGLSATGIVIWWIKRGGRRGRAKKRAAG</sequence>
<dbReference type="RefSeq" id="WP_132031466.1">
    <property type="nucleotide sequence ID" value="NZ_SMAI01000006.1"/>
</dbReference>
<feature type="transmembrane region" description="Helical" evidence="2">
    <location>
        <begin position="382"/>
        <end position="404"/>
    </location>
</feature>
<organism evidence="3 4">
    <name type="scientific">Aquabacter spiritensis</name>
    <dbReference type="NCBI Taxonomy" id="933073"/>
    <lineage>
        <taxon>Bacteria</taxon>
        <taxon>Pseudomonadati</taxon>
        <taxon>Pseudomonadota</taxon>
        <taxon>Alphaproteobacteria</taxon>
        <taxon>Hyphomicrobiales</taxon>
        <taxon>Xanthobacteraceae</taxon>
        <taxon>Aquabacter</taxon>
    </lineage>
</organism>
<reference evidence="3 4" key="1">
    <citation type="submission" date="2019-03" db="EMBL/GenBank/DDBJ databases">
        <title>Genomic Encyclopedia of Type Strains, Phase IV (KMG-IV): sequencing the most valuable type-strain genomes for metagenomic binning, comparative biology and taxonomic classification.</title>
        <authorList>
            <person name="Goeker M."/>
        </authorList>
    </citation>
    <scope>NUCLEOTIDE SEQUENCE [LARGE SCALE GENOMIC DNA]</scope>
    <source>
        <strain evidence="3 4">DSM 9035</strain>
    </source>
</reference>
<evidence type="ECO:0000256" key="1">
    <source>
        <dbReference type="SAM" id="MobiDB-lite"/>
    </source>
</evidence>
<comment type="caution">
    <text evidence="3">The sequence shown here is derived from an EMBL/GenBank/DDBJ whole genome shotgun (WGS) entry which is preliminary data.</text>
</comment>
<dbReference type="EMBL" id="SMAI01000006">
    <property type="protein sequence ID" value="TCT04695.1"/>
    <property type="molecule type" value="Genomic_DNA"/>
</dbReference>
<feature type="transmembrane region" description="Helical" evidence="2">
    <location>
        <begin position="182"/>
        <end position="206"/>
    </location>
</feature>
<dbReference type="InterPro" id="IPR005625">
    <property type="entry name" value="PepSY-ass_TM"/>
</dbReference>
<name>A0A4R3M0T3_9HYPH</name>
<evidence type="ECO:0000313" key="3">
    <source>
        <dbReference type="EMBL" id="TCT04695.1"/>
    </source>
</evidence>
<keyword evidence="2" id="KW-1133">Transmembrane helix</keyword>
<keyword evidence="4" id="KW-1185">Reference proteome</keyword>
<gene>
    <name evidence="3" type="ORF">EDC64_106127</name>
</gene>
<dbReference type="OrthoDB" id="7238323at2"/>
<dbReference type="AlphaFoldDB" id="A0A4R3M0T3"/>
<protein>
    <submittedName>
        <fullName evidence="3">Putative iron-regulated membrane protein</fullName>
    </submittedName>
</protein>
<dbReference type="Pfam" id="PF03929">
    <property type="entry name" value="PepSY_TM"/>
    <property type="match status" value="1"/>
</dbReference>
<dbReference type="PANTHER" id="PTHR34219:SF5">
    <property type="entry name" value="BLR4505 PROTEIN"/>
    <property type="match status" value="1"/>
</dbReference>
<dbReference type="Proteomes" id="UP000294664">
    <property type="component" value="Unassembled WGS sequence"/>
</dbReference>
<evidence type="ECO:0000256" key="2">
    <source>
        <dbReference type="SAM" id="Phobius"/>
    </source>
</evidence>
<evidence type="ECO:0000313" key="4">
    <source>
        <dbReference type="Proteomes" id="UP000294664"/>
    </source>
</evidence>
<feature type="transmembrane region" description="Helical" evidence="2">
    <location>
        <begin position="41"/>
        <end position="61"/>
    </location>
</feature>
<feature type="region of interest" description="Disordered" evidence="1">
    <location>
        <begin position="1"/>
        <end position="24"/>
    </location>
</feature>